<dbReference type="EMBL" id="MU266546">
    <property type="protein sequence ID" value="KAH7921017.1"/>
    <property type="molecule type" value="Genomic_DNA"/>
</dbReference>
<reference evidence="1" key="1">
    <citation type="journal article" date="2021" name="New Phytol.">
        <title>Evolutionary innovations through gain and loss of genes in the ectomycorrhizal Boletales.</title>
        <authorList>
            <person name="Wu G."/>
            <person name="Miyauchi S."/>
            <person name="Morin E."/>
            <person name="Kuo A."/>
            <person name="Drula E."/>
            <person name="Varga T."/>
            <person name="Kohler A."/>
            <person name="Feng B."/>
            <person name="Cao Y."/>
            <person name="Lipzen A."/>
            <person name="Daum C."/>
            <person name="Hundley H."/>
            <person name="Pangilinan J."/>
            <person name="Johnson J."/>
            <person name="Barry K."/>
            <person name="LaButti K."/>
            <person name="Ng V."/>
            <person name="Ahrendt S."/>
            <person name="Min B."/>
            <person name="Choi I.G."/>
            <person name="Park H."/>
            <person name="Plett J.M."/>
            <person name="Magnuson J."/>
            <person name="Spatafora J.W."/>
            <person name="Nagy L.G."/>
            <person name="Henrissat B."/>
            <person name="Grigoriev I.V."/>
            <person name="Yang Z.L."/>
            <person name="Xu J."/>
            <person name="Martin F.M."/>
        </authorList>
    </citation>
    <scope>NUCLEOTIDE SEQUENCE</scope>
    <source>
        <strain evidence="1">KUC20120723A-06</strain>
    </source>
</reference>
<proteinExistence type="predicted"/>
<gene>
    <name evidence="1" type="ORF">BV22DRAFT_1107414</name>
</gene>
<name>A0ACB8B8B2_9AGAM</name>
<keyword evidence="2" id="KW-1185">Reference proteome</keyword>
<sequence length="897" mass="102683">MGLYRVYSAHPTLVPPDNTTLNNVCDAPALEAGEHPGAKAAGVLSGLPSSEIGPDELFAPFTNPSCGLLMAWHYSGSNDKSTIELDRLSAFLQDPLFDPKDLPGFNHAREAKLLDNYLKNKANPFREENGWQRSTVRIRFPKERTTWPSETDAPELEIPNVLHRSLSDIITSVFQDDVSTTFHMTPFRQYWKVSEERTIEVFSEAYTSSPMLDAYEEINALPREPGDDLERVVASLMLWSDSTHLTSFGDASMWPFYLFFGNQSKYTRVKPTAPACHHVAYIPTLPDDIQDTYVSMFGTSATSDQRVDSEARRRHVKEARDLIFELGAAVDGTRVKAILDEYSYVPVCAMPVFEHLLDKSHNTILLDLLFELGTWHAYAKLRLHTDDTLTFFDATTISLGQTVRKFQHTICDHYDTRELPQEYAARGRRTSALASKQAQSGHEKNPESKTKRTGPKRKKLNLNTYKYHALGDYPNTIRRMGTTDSYSTQTGELQHRRVKRRYPRTSKNKQTTVQSMSRLEARDRLIGKIMERRERLTAEESARNPNPKRRRLRTSPSDHYHIAESARTSYDLTAWLSELTDDPATVDFIPRLKNHLLSRLRGIAYTGEEPNFTDEDRDSISIAKNQLYEHSLLRVNYTTYDLRREQDSISLRTRPDIMVLSHEEDDARHPYWYARVIRIFHVNVRDYGEDAESSAPQRMNFLFVRWFGRDTAFRAGFSARRLHRVGFMQDYDPDEFGFLDPDQVIRGVHLIPASRNWENYLEPSIARRSEEEDADWSCFYVNMFVDRDMFMRFRGGGIGHKATRGWDDFLQNDGGTKQEQEDDVVLPQADGGNDVEDEEDELEGQEGEREEDDDGGGDEDNDDDDDDDADDDGVGIQADDGEELDDDILAEEGYGVL</sequence>
<comment type="caution">
    <text evidence="1">The sequence shown here is derived from an EMBL/GenBank/DDBJ whole genome shotgun (WGS) entry which is preliminary data.</text>
</comment>
<organism evidence="1 2">
    <name type="scientific">Leucogyrophana mollusca</name>
    <dbReference type="NCBI Taxonomy" id="85980"/>
    <lineage>
        <taxon>Eukaryota</taxon>
        <taxon>Fungi</taxon>
        <taxon>Dikarya</taxon>
        <taxon>Basidiomycota</taxon>
        <taxon>Agaricomycotina</taxon>
        <taxon>Agaricomycetes</taxon>
        <taxon>Agaricomycetidae</taxon>
        <taxon>Boletales</taxon>
        <taxon>Boletales incertae sedis</taxon>
        <taxon>Leucogyrophana</taxon>
    </lineage>
</organism>
<protein>
    <submittedName>
        <fullName evidence="1">Uncharacterized protein</fullName>
    </submittedName>
</protein>
<evidence type="ECO:0000313" key="2">
    <source>
        <dbReference type="Proteomes" id="UP000790709"/>
    </source>
</evidence>
<evidence type="ECO:0000313" key="1">
    <source>
        <dbReference type="EMBL" id="KAH7921017.1"/>
    </source>
</evidence>
<dbReference type="Proteomes" id="UP000790709">
    <property type="component" value="Unassembled WGS sequence"/>
</dbReference>
<accession>A0ACB8B8B2</accession>